<gene>
    <name evidence="1" type="ORF">CEXT_790311</name>
</gene>
<dbReference type="AlphaFoldDB" id="A0AAV4VAM1"/>
<evidence type="ECO:0000313" key="2">
    <source>
        <dbReference type="Proteomes" id="UP001054945"/>
    </source>
</evidence>
<dbReference type="Proteomes" id="UP001054945">
    <property type="component" value="Unassembled WGS sequence"/>
</dbReference>
<name>A0AAV4VAM1_CAEEX</name>
<keyword evidence="2" id="KW-1185">Reference proteome</keyword>
<evidence type="ECO:0000313" key="1">
    <source>
        <dbReference type="EMBL" id="GIY66944.1"/>
    </source>
</evidence>
<comment type="caution">
    <text evidence="1">The sequence shown here is derived from an EMBL/GenBank/DDBJ whole genome shotgun (WGS) entry which is preliminary data.</text>
</comment>
<reference evidence="1 2" key="1">
    <citation type="submission" date="2021-06" db="EMBL/GenBank/DDBJ databases">
        <title>Caerostris extrusa draft genome.</title>
        <authorList>
            <person name="Kono N."/>
            <person name="Arakawa K."/>
        </authorList>
    </citation>
    <scope>NUCLEOTIDE SEQUENCE [LARGE SCALE GENOMIC DNA]</scope>
</reference>
<sequence>MSGTPKQCSFIDNKEGRRRILQNFLGCANTRSVLFGRRLEQTISSRFRLSCHQYRLRGKNRNKRPRLKGANSLAKRSTRRLRVKNQMNFCVLKEIGGRKNFF</sequence>
<protein>
    <recommendedName>
        <fullName evidence="3">Ribosomal protein S14</fullName>
    </recommendedName>
</protein>
<accession>A0AAV4VAM1</accession>
<organism evidence="1 2">
    <name type="scientific">Caerostris extrusa</name>
    <name type="common">Bark spider</name>
    <name type="synonym">Caerostris bankana</name>
    <dbReference type="NCBI Taxonomy" id="172846"/>
    <lineage>
        <taxon>Eukaryota</taxon>
        <taxon>Metazoa</taxon>
        <taxon>Ecdysozoa</taxon>
        <taxon>Arthropoda</taxon>
        <taxon>Chelicerata</taxon>
        <taxon>Arachnida</taxon>
        <taxon>Araneae</taxon>
        <taxon>Araneomorphae</taxon>
        <taxon>Entelegynae</taxon>
        <taxon>Araneoidea</taxon>
        <taxon>Araneidae</taxon>
        <taxon>Caerostris</taxon>
    </lineage>
</organism>
<dbReference type="EMBL" id="BPLR01014177">
    <property type="protein sequence ID" value="GIY66944.1"/>
    <property type="molecule type" value="Genomic_DNA"/>
</dbReference>
<proteinExistence type="predicted"/>
<evidence type="ECO:0008006" key="3">
    <source>
        <dbReference type="Google" id="ProtNLM"/>
    </source>
</evidence>